<evidence type="ECO:0000256" key="1">
    <source>
        <dbReference type="ARBA" id="ARBA00022448"/>
    </source>
</evidence>
<evidence type="ECO:0000256" key="2">
    <source>
        <dbReference type="ARBA" id="ARBA00022741"/>
    </source>
</evidence>
<dbReference type="GO" id="GO:0005737">
    <property type="term" value="C:cytoplasm"/>
    <property type="evidence" value="ECO:0007669"/>
    <property type="project" value="TreeGrafter"/>
</dbReference>
<dbReference type="PRINTS" id="PR00449">
    <property type="entry name" value="RASTRNSFRMNG"/>
</dbReference>
<keyword evidence="1" id="KW-0813">Transport</keyword>
<dbReference type="PANTHER" id="PTHR24071:SF0">
    <property type="entry name" value="GTP-BINDING NUCLEAR PROTEIN RAN"/>
    <property type="match status" value="1"/>
</dbReference>
<dbReference type="InterPro" id="IPR001806">
    <property type="entry name" value="Small_GTPase"/>
</dbReference>
<dbReference type="SMART" id="SM00175">
    <property type="entry name" value="RAB"/>
    <property type="match status" value="1"/>
</dbReference>
<dbReference type="SMART" id="SM00174">
    <property type="entry name" value="RHO"/>
    <property type="match status" value="1"/>
</dbReference>
<keyword evidence="2" id="KW-0547">Nucleotide-binding</keyword>
<dbReference type="InterPro" id="IPR027417">
    <property type="entry name" value="P-loop_NTPase"/>
</dbReference>
<gene>
    <name evidence="5" type="primary">GSP1</name>
</gene>
<sequence>MSAKEFKVVLAGQFGSGRTAFASRFTSAKSDKKKIAAIKTEVFPVSLYTSAGSATLKLYDTLVHAKGGLPEHNFFQADACLLFFDTTKEASYEALTEWYDAIVKANGRKGSEPLPIIIVGTKVDDVKNRAVKPKDIDFAKKKGLPYMEISSKANFNVKELILETVKALLGTGTQLTDEIALEKATTEVDEATLSGFKKEYEEASN</sequence>
<dbReference type="EMBL" id="LN483167">
    <property type="protein sequence ID" value="CDZ96920.1"/>
    <property type="molecule type" value="Genomic_DNA"/>
</dbReference>
<dbReference type="PROSITE" id="PS51419">
    <property type="entry name" value="RAB"/>
    <property type="match status" value="1"/>
</dbReference>
<keyword evidence="4" id="KW-0342">GTP-binding</keyword>
<proteinExistence type="evidence at transcript level"/>
<protein>
    <submittedName>
        <fullName evidence="5">GSP1</fullName>
    </submittedName>
    <submittedName>
        <fullName evidence="6">Gsp2p</fullName>
    </submittedName>
</protein>
<dbReference type="Gene3D" id="3.40.50.300">
    <property type="entry name" value="P-loop containing nucleotide triphosphate hydrolases"/>
    <property type="match status" value="1"/>
</dbReference>
<dbReference type="InterPro" id="IPR002041">
    <property type="entry name" value="Ran_GTPase"/>
</dbReference>
<evidence type="ECO:0000256" key="3">
    <source>
        <dbReference type="ARBA" id="ARBA00022927"/>
    </source>
</evidence>
<dbReference type="GO" id="GO:0006606">
    <property type="term" value="P:protein import into nucleus"/>
    <property type="evidence" value="ECO:0007669"/>
    <property type="project" value="TreeGrafter"/>
</dbReference>
<dbReference type="GO" id="GO:0005634">
    <property type="term" value="C:nucleus"/>
    <property type="evidence" value="ECO:0007669"/>
    <property type="project" value="TreeGrafter"/>
</dbReference>
<dbReference type="GO" id="GO:0003924">
    <property type="term" value="F:GTPase activity"/>
    <property type="evidence" value="ECO:0007669"/>
    <property type="project" value="InterPro"/>
</dbReference>
<organism evidence="6">
    <name type="scientific">Phaffia rhodozyma</name>
    <name type="common">Yeast</name>
    <name type="synonym">Xanthophyllomyces dendrorhous</name>
    <dbReference type="NCBI Taxonomy" id="264483"/>
    <lineage>
        <taxon>Eukaryota</taxon>
        <taxon>Fungi</taxon>
        <taxon>Dikarya</taxon>
        <taxon>Basidiomycota</taxon>
        <taxon>Agaricomycotina</taxon>
        <taxon>Tremellomycetes</taxon>
        <taxon>Cystofilobasidiales</taxon>
        <taxon>Mrakiaceae</taxon>
        <taxon>Phaffia</taxon>
    </lineage>
</organism>
<dbReference type="PANTHER" id="PTHR24071">
    <property type="entry name" value="RAN GTPASE"/>
    <property type="match status" value="1"/>
</dbReference>
<dbReference type="GO" id="GO:0000054">
    <property type="term" value="P:ribosomal subunit export from nucleus"/>
    <property type="evidence" value="ECO:0007669"/>
    <property type="project" value="TreeGrafter"/>
</dbReference>
<evidence type="ECO:0000313" key="5">
    <source>
        <dbReference type="EMBL" id="AOR51870.1"/>
    </source>
</evidence>
<reference evidence="6" key="1">
    <citation type="submission" date="2014-08" db="EMBL/GenBank/DDBJ databases">
        <authorList>
            <person name="Sharma Rahul"/>
            <person name="Thines Marco"/>
        </authorList>
    </citation>
    <scope>NUCLEOTIDE SEQUENCE</scope>
</reference>
<name>A0A0F7SFB6_PHARH</name>
<dbReference type="SMART" id="SM00176">
    <property type="entry name" value="RAN"/>
    <property type="match status" value="1"/>
</dbReference>
<evidence type="ECO:0000256" key="4">
    <source>
        <dbReference type="ARBA" id="ARBA00023134"/>
    </source>
</evidence>
<dbReference type="EMBL" id="KX384933">
    <property type="protein sequence ID" value="AOR51870.1"/>
    <property type="molecule type" value="mRNA"/>
</dbReference>
<evidence type="ECO:0000313" key="6">
    <source>
        <dbReference type="EMBL" id="CDZ96920.1"/>
    </source>
</evidence>
<dbReference type="SUPFAM" id="SSF52540">
    <property type="entry name" value="P-loop containing nucleoside triphosphate hydrolases"/>
    <property type="match status" value="1"/>
</dbReference>
<dbReference type="GO" id="GO:0005525">
    <property type="term" value="F:GTP binding"/>
    <property type="evidence" value="ECO:0007669"/>
    <property type="project" value="UniProtKB-KW"/>
</dbReference>
<accession>A0A0F7SFB6</accession>
<keyword evidence="3" id="KW-0653">Protein transport</keyword>
<dbReference type="AlphaFoldDB" id="A0A0F7SFB6"/>
<dbReference type="Pfam" id="PF00071">
    <property type="entry name" value="Ras"/>
    <property type="match status" value="1"/>
</dbReference>
<reference evidence="5" key="2">
    <citation type="journal article" date="2016" name="PLoS ONE">
        <title>The Involvement of Mig1 from Xanthophyllomyces dendrorhous in Catabolic Repression: An Active Mechanism Contributing to the Regulation of Carotenoid Production.</title>
        <authorList>
            <person name="Alcaino J."/>
            <person name="Bravo N."/>
            <person name="Cordova P."/>
            <person name="Marcoleta A.E."/>
            <person name="Contreras G."/>
            <person name="Barahona S."/>
            <person name="Sepulveda D."/>
            <person name="Fernandez-Lobato M."/>
            <person name="Baeza M."/>
            <person name="Cifuentes V."/>
        </authorList>
    </citation>
    <scope>NUCLEOTIDE SEQUENCE</scope>
    <source>
        <strain evidence="5">UCD 67-385</strain>
    </source>
</reference>
<dbReference type="SMART" id="SM00173">
    <property type="entry name" value="RAS"/>
    <property type="match status" value="1"/>
</dbReference>